<accession>A0AAV4VCX7</accession>
<evidence type="ECO:0000313" key="2">
    <source>
        <dbReference type="Proteomes" id="UP001054837"/>
    </source>
</evidence>
<evidence type="ECO:0000313" key="1">
    <source>
        <dbReference type="EMBL" id="GIY67820.1"/>
    </source>
</evidence>
<dbReference type="Proteomes" id="UP001054837">
    <property type="component" value="Unassembled WGS sequence"/>
</dbReference>
<dbReference type="EMBL" id="BPLQ01012779">
    <property type="protein sequence ID" value="GIY67820.1"/>
    <property type="molecule type" value="Genomic_DNA"/>
</dbReference>
<gene>
    <name evidence="1" type="ORF">CDAR_218641</name>
</gene>
<protein>
    <submittedName>
        <fullName evidence="1">Uncharacterized protein</fullName>
    </submittedName>
</protein>
<name>A0AAV4VCX7_9ARAC</name>
<reference evidence="1 2" key="1">
    <citation type="submission" date="2021-06" db="EMBL/GenBank/DDBJ databases">
        <title>Caerostris darwini draft genome.</title>
        <authorList>
            <person name="Kono N."/>
            <person name="Arakawa K."/>
        </authorList>
    </citation>
    <scope>NUCLEOTIDE SEQUENCE [LARGE SCALE GENOMIC DNA]</scope>
</reference>
<dbReference type="AlphaFoldDB" id="A0AAV4VCX7"/>
<comment type="caution">
    <text evidence="1">The sequence shown here is derived from an EMBL/GenBank/DDBJ whole genome shotgun (WGS) entry which is preliminary data.</text>
</comment>
<proteinExistence type="predicted"/>
<sequence>MVSIPPHDSIHATFIPVRLLLIIRRLHFRTDSDRPSAGLLVGMSLKALSWRTLCGFRNSGVRTIRAVFKMGMWKEMMMRLGSIR</sequence>
<keyword evidence="2" id="KW-1185">Reference proteome</keyword>
<organism evidence="1 2">
    <name type="scientific">Caerostris darwini</name>
    <dbReference type="NCBI Taxonomy" id="1538125"/>
    <lineage>
        <taxon>Eukaryota</taxon>
        <taxon>Metazoa</taxon>
        <taxon>Ecdysozoa</taxon>
        <taxon>Arthropoda</taxon>
        <taxon>Chelicerata</taxon>
        <taxon>Arachnida</taxon>
        <taxon>Araneae</taxon>
        <taxon>Araneomorphae</taxon>
        <taxon>Entelegynae</taxon>
        <taxon>Araneoidea</taxon>
        <taxon>Araneidae</taxon>
        <taxon>Caerostris</taxon>
    </lineage>
</organism>